<protein>
    <submittedName>
        <fullName evidence="2">Histidine phosphatase superfamily protein (Branch 1)</fullName>
    </submittedName>
</protein>
<evidence type="ECO:0000313" key="3">
    <source>
        <dbReference type="Proteomes" id="UP000246635"/>
    </source>
</evidence>
<evidence type="ECO:0000313" key="2">
    <source>
        <dbReference type="EMBL" id="PWV95996.1"/>
    </source>
</evidence>
<dbReference type="Pfam" id="PF00300">
    <property type="entry name" value="His_Phos_1"/>
    <property type="match status" value="1"/>
</dbReference>
<dbReference type="OrthoDB" id="1680942at2"/>
<accession>A0A2V2YNM4</accession>
<reference evidence="2 3" key="1">
    <citation type="submission" date="2018-05" db="EMBL/GenBank/DDBJ databases">
        <title>Genomic Encyclopedia of Type Strains, Phase III (KMG-III): the genomes of soil and plant-associated and newly described type strains.</title>
        <authorList>
            <person name="Whitman W."/>
        </authorList>
    </citation>
    <scope>NUCLEOTIDE SEQUENCE [LARGE SCALE GENOMIC DNA]</scope>
    <source>
        <strain evidence="2 3">CECT 5696</strain>
    </source>
</reference>
<dbReference type="AlphaFoldDB" id="A0A2V2YNM4"/>
<dbReference type="Gene3D" id="3.40.50.1240">
    <property type="entry name" value="Phosphoglycerate mutase-like"/>
    <property type="match status" value="1"/>
</dbReference>
<dbReference type="InterPro" id="IPR029033">
    <property type="entry name" value="His_PPase_superfam"/>
</dbReference>
<proteinExistence type="predicted"/>
<dbReference type="EMBL" id="QGTQ01000023">
    <property type="protein sequence ID" value="PWV95996.1"/>
    <property type="molecule type" value="Genomic_DNA"/>
</dbReference>
<keyword evidence="3" id="KW-1185">Reference proteome</keyword>
<sequence>MLMTMIRAKQQHADAGNVWSETMPKVIGLVHHYPVSPPSRPSRCDAEQYARWCDHYNSADVRLPEVPPFPMADWDICLSSDMRRAAHTIRHLWGEGNPIVYSSALREVEIAPFCQTKLKLPHQIWSAIGRAAWYTSHRSQPETLQQTRARAAAIVDHLHAFGSDQRVLIVSHGLFLRVLRQELRKRGYRSSRASSPHGRIGEPSVWKRSAGSRIIK</sequence>
<dbReference type="InterPro" id="IPR013078">
    <property type="entry name" value="His_Pase_superF_clade-1"/>
</dbReference>
<evidence type="ECO:0000256" key="1">
    <source>
        <dbReference type="SAM" id="MobiDB-lite"/>
    </source>
</evidence>
<dbReference type="SUPFAM" id="SSF53254">
    <property type="entry name" value="Phosphoglycerate mutase-like"/>
    <property type="match status" value="1"/>
</dbReference>
<name>A0A2V2YNM4_9BACL</name>
<comment type="caution">
    <text evidence="2">The sequence shown here is derived from an EMBL/GenBank/DDBJ whole genome shotgun (WGS) entry which is preliminary data.</text>
</comment>
<feature type="region of interest" description="Disordered" evidence="1">
    <location>
        <begin position="187"/>
        <end position="216"/>
    </location>
</feature>
<organism evidence="2 3">
    <name type="scientific">Paenibacillus cellulosilyticus</name>
    <dbReference type="NCBI Taxonomy" id="375489"/>
    <lineage>
        <taxon>Bacteria</taxon>
        <taxon>Bacillati</taxon>
        <taxon>Bacillota</taxon>
        <taxon>Bacilli</taxon>
        <taxon>Bacillales</taxon>
        <taxon>Paenibacillaceae</taxon>
        <taxon>Paenibacillus</taxon>
    </lineage>
</organism>
<dbReference type="Proteomes" id="UP000246635">
    <property type="component" value="Unassembled WGS sequence"/>
</dbReference>
<gene>
    <name evidence="2" type="ORF">DFQ01_12374</name>
</gene>